<dbReference type="AlphaFoldDB" id="A0A126T3C4"/>
<dbReference type="CDD" id="cd07023">
    <property type="entry name" value="S49_Sppa_N_C"/>
    <property type="match status" value="1"/>
</dbReference>
<dbReference type="EMBL" id="CP014476">
    <property type="protein sequence ID" value="AMK76224.1"/>
    <property type="molecule type" value="Genomic_DNA"/>
</dbReference>
<evidence type="ECO:0000313" key="7">
    <source>
        <dbReference type="EMBL" id="AMK76224.1"/>
    </source>
</evidence>
<dbReference type="RefSeq" id="WP_036279114.1">
    <property type="nucleotide sequence ID" value="NZ_CP014476.1"/>
</dbReference>
<dbReference type="InterPro" id="IPR047272">
    <property type="entry name" value="S49_SppA_C"/>
</dbReference>
<dbReference type="Pfam" id="PF01343">
    <property type="entry name" value="Peptidase_S49"/>
    <property type="match status" value="1"/>
</dbReference>
<dbReference type="NCBIfam" id="TIGR00706">
    <property type="entry name" value="SppA_dom"/>
    <property type="match status" value="1"/>
</dbReference>
<dbReference type="InterPro" id="IPR029045">
    <property type="entry name" value="ClpP/crotonase-like_dom_sf"/>
</dbReference>
<keyword evidence="4" id="KW-0720">Serine protease</keyword>
<dbReference type="InterPro" id="IPR004635">
    <property type="entry name" value="Pept_S49_SppA"/>
</dbReference>
<dbReference type="InterPro" id="IPR002142">
    <property type="entry name" value="Peptidase_S49"/>
</dbReference>
<evidence type="ECO:0000256" key="1">
    <source>
        <dbReference type="ARBA" id="ARBA00008683"/>
    </source>
</evidence>
<dbReference type="Gene3D" id="3.90.226.10">
    <property type="entry name" value="2-enoyl-CoA Hydratase, Chain A, domain 1"/>
    <property type="match status" value="1"/>
</dbReference>
<name>A0A126T3C4_9GAMM</name>
<dbReference type="Proteomes" id="UP000030512">
    <property type="component" value="Chromosome"/>
</dbReference>
<keyword evidence="5" id="KW-0812">Transmembrane</keyword>
<keyword evidence="3" id="KW-0378">Hydrolase</keyword>
<dbReference type="PANTHER" id="PTHR42987:SF8">
    <property type="entry name" value="PROTEINASE"/>
    <property type="match status" value="1"/>
</dbReference>
<dbReference type="STRING" id="1538553.JT25_006920"/>
<reference evidence="7 8" key="1">
    <citation type="journal article" date="2015" name="Environ. Microbiol.">
        <title>Methane oxidation coupled to nitrate reduction under hypoxia by the Gammaproteobacterium Methylomonas denitrificans, sp. nov. type strain FJG1.</title>
        <authorList>
            <person name="Kits K.D."/>
            <person name="Klotz M.G."/>
            <person name="Stein L.Y."/>
        </authorList>
    </citation>
    <scope>NUCLEOTIDE SEQUENCE [LARGE SCALE GENOMIC DNA]</scope>
    <source>
        <strain evidence="7 8">FJG1</strain>
    </source>
</reference>
<dbReference type="GO" id="GO:0008236">
    <property type="term" value="F:serine-type peptidase activity"/>
    <property type="evidence" value="ECO:0007669"/>
    <property type="project" value="UniProtKB-KW"/>
</dbReference>
<keyword evidence="8" id="KW-1185">Reference proteome</keyword>
<protein>
    <submittedName>
        <fullName evidence="7">Peptidase S49</fullName>
    </submittedName>
</protein>
<keyword evidence="2" id="KW-0645">Protease</keyword>
<keyword evidence="5" id="KW-0472">Membrane</keyword>
<dbReference type="GO" id="GO:0006508">
    <property type="term" value="P:proteolysis"/>
    <property type="evidence" value="ECO:0007669"/>
    <property type="project" value="UniProtKB-KW"/>
</dbReference>
<gene>
    <name evidence="7" type="ORF">JT25_006920</name>
</gene>
<sequence length="327" mass="35402">MVENNYDLPEDNAENSPGWEKTVLEKLAFAAIDEQKAARRWGIFFKLLTFAYLTVALGIAVYPKFKEGIDSGTAEHVAIVDVLGQIVQGEAASADTVIEGLRDAAKDKNTKGIILNINSPGGSPVQSAYIYDEIRRLKALHPQLPIYSVVGDMCASGGYYVASATDKIFVNQASIIGSIGVIMNGFGFTNVLDKLGVERRLLTAGAHKAMLDPFSPVNLQESKHMQSLLDQVHQQFIGAVREGRGKRLKETDAPDMFSGLIWTGTEGVRLGLADDFGSVDSVARDQFGTEEKVNFTPQERLIDRLAGKFGASFGHAIASSLPIPALQ</sequence>
<dbReference type="PANTHER" id="PTHR42987">
    <property type="entry name" value="PEPTIDASE S49"/>
    <property type="match status" value="1"/>
</dbReference>
<organism evidence="7 8">
    <name type="scientific">Methylomonas denitrificans</name>
    <dbReference type="NCBI Taxonomy" id="1538553"/>
    <lineage>
        <taxon>Bacteria</taxon>
        <taxon>Pseudomonadati</taxon>
        <taxon>Pseudomonadota</taxon>
        <taxon>Gammaproteobacteria</taxon>
        <taxon>Methylococcales</taxon>
        <taxon>Methylococcaceae</taxon>
        <taxon>Methylomonas</taxon>
    </lineage>
</organism>
<evidence type="ECO:0000256" key="5">
    <source>
        <dbReference type="SAM" id="Phobius"/>
    </source>
</evidence>
<evidence type="ECO:0000256" key="2">
    <source>
        <dbReference type="ARBA" id="ARBA00022670"/>
    </source>
</evidence>
<evidence type="ECO:0000256" key="3">
    <source>
        <dbReference type="ARBA" id="ARBA00022801"/>
    </source>
</evidence>
<keyword evidence="5" id="KW-1133">Transmembrane helix</keyword>
<evidence type="ECO:0000313" key="8">
    <source>
        <dbReference type="Proteomes" id="UP000030512"/>
    </source>
</evidence>
<accession>A0A126T3C4</accession>
<evidence type="ECO:0000256" key="4">
    <source>
        <dbReference type="ARBA" id="ARBA00022825"/>
    </source>
</evidence>
<comment type="similarity">
    <text evidence="1">Belongs to the peptidase S49 family.</text>
</comment>
<dbReference type="Gene3D" id="6.20.330.10">
    <property type="match status" value="1"/>
</dbReference>
<proteinExistence type="inferred from homology"/>
<feature type="domain" description="Peptidase S49" evidence="6">
    <location>
        <begin position="142"/>
        <end position="284"/>
    </location>
</feature>
<dbReference type="SUPFAM" id="SSF52096">
    <property type="entry name" value="ClpP/crotonase"/>
    <property type="match status" value="1"/>
</dbReference>
<evidence type="ECO:0000259" key="6">
    <source>
        <dbReference type="Pfam" id="PF01343"/>
    </source>
</evidence>
<dbReference type="KEGG" id="mdn:JT25_006920"/>
<feature type="transmembrane region" description="Helical" evidence="5">
    <location>
        <begin position="43"/>
        <end position="62"/>
    </location>
</feature>
<dbReference type="OrthoDB" id="9764363at2"/>